<organism evidence="1 2">
    <name type="scientific">Frondihabitans sucicola</name>
    <dbReference type="NCBI Taxonomy" id="1268041"/>
    <lineage>
        <taxon>Bacteria</taxon>
        <taxon>Bacillati</taxon>
        <taxon>Actinomycetota</taxon>
        <taxon>Actinomycetes</taxon>
        <taxon>Micrococcales</taxon>
        <taxon>Microbacteriaceae</taxon>
        <taxon>Frondihabitans</taxon>
    </lineage>
</organism>
<dbReference type="Proteomes" id="UP001321486">
    <property type="component" value="Chromosome"/>
</dbReference>
<accession>A0ABN6XTR9</accession>
<proteinExistence type="predicted"/>
<gene>
    <name evidence="1" type="ORF">GCM10025867_04420</name>
</gene>
<dbReference type="RefSeq" id="WP_286345219.1">
    <property type="nucleotide sequence ID" value="NZ_AP027732.1"/>
</dbReference>
<evidence type="ECO:0000313" key="2">
    <source>
        <dbReference type="Proteomes" id="UP001321486"/>
    </source>
</evidence>
<sequence>MTLDDKEHKLVVTQVSKGNNTTTAKVTLNAGETGVTQPFQLTTPKDGATIVSPDNSVEFTGLGTTGSTVEIMNTYNSRVVASSTVGSDGTWKSSGVLGFGEQKLRAKVTLPGNGIENTYFAVTVKAAEGVTQPFEVSSPSHNSTVVAPTNLVDFAGKGTTDSTVEIINTYNGRVVATTKVADNGTWKVTGGVGFGVQNLKAVTTLPSGSQSELPLTITVNATQGVSKPFALTTPKNGDTVIAPNNEVTFSGEGTTGAKVEIWTVNGGASRVVAAATVGENGTWTTGKGFLSHQGYNLQARYSINGGQPTLTPFSITVKASANVIQPFALTNPRDGDTVVTPNGMVTFKGVGAAGAKVEIINDLGGAFERVVASGTVQTDGTWSATGGLNPNQTYPLWYSHTPGANGGAQADGTFTITTTPTK</sequence>
<evidence type="ECO:0008006" key="3">
    <source>
        <dbReference type="Google" id="ProtNLM"/>
    </source>
</evidence>
<keyword evidence="2" id="KW-1185">Reference proteome</keyword>
<protein>
    <recommendedName>
        <fullName evidence="3">Bacterial Ig-like domain-containing protein</fullName>
    </recommendedName>
</protein>
<evidence type="ECO:0000313" key="1">
    <source>
        <dbReference type="EMBL" id="BDZ48201.1"/>
    </source>
</evidence>
<reference evidence="2" key="1">
    <citation type="journal article" date="2019" name="Int. J. Syst. Evol. Microbiol.">
        <title>The Global Catalogue of Microorganisms (GCM) 10K type strain sequencing project: providing services to taxonomists for standard genome sequencing and annotation.</title>
        <authorList>
            <consortium name="The Broad Institute Genomics Platform"/>
            <consortium name="The Broad Institute Genome Sequencing Center for Infectious Disease"/>
            <person name="Wu L."/>
            <person name="Ma J."/>
        </authorList>
    </citation>
    <scope>NUCLEOTIDE SEQUENCE [LARGE SCALE GENOMIC DNA]</scope>
    <source>
        <strain evidence="2">NBRC 108728</strain>
    </source>
</reference>
<dbReference type="EMBL" id="AP027732">
    <property type="protein sequence ID" value="BDZ48201.1"/>
    <property type="molecule type" value="Genomic_DNA"/>
</dbReference>
<name>A0ABN6XTR9_9MICO</name>